<keyword evidence="3" id="KW-1185">Reference proteome</keyword>
<organism evidence="3">
    <name type="scientific">Harpegnathos saltator</name>
    <name type="common">Jerdon's jumping ant</name>
    <dbReference type="NCBI Taxonomy" id="610380"/>
    <lineage>
        <taxon>Eukaryota</taxon>
        <taxon>Metazoa</taxon>
        <taxon>Ecdysozoa</taxon>
        <taxon>Arthropoda</taxon>
        <taxon>Hexapoda</taxon>
        <taxon>Insecta</taxon>
        <taxon>Pterygota</taxon>
        <taxon>Neoptera</taxon>
        <taxon>Endopterygota</taxon>
        <taxon>Hymenoptera</taxon>
        <taxon>Apocrita</taxon>
        <taxon>Aculeata</taxon>
        <taxon>Formicoidea</taxon>
        <taxon>Formicidae</taxon>
        <taxon>Ponerinae</taxon>
        <taxon>Ponerini</taxon>
        <taxon>Harpegnathos</taxon>
    </lineage>
</organism>
<gene>
    <name evidence="2" type="ORF">EAI_15468</name>
</gene>
<evidence type="ECO:0000313" key="2">
    <source>
        <dbReference type="EMBL" id="EFN86722.1"/>
    </source>
</evidence>
<dbReference type="Proteomes" id="UP000008237">
    <property type="component" value="Unassembled WGS sequence"/>
</dbReference>
<proteinExistence type="predicted"/>
<name>E2BC46_HARSA</name>
<evidence type="ECO:0000256" key="1">
    <source>
        <dbReference type="SAM" id="MobiDB-lite"/>
    </source>
</evidence>
<protein>
    <submittedName>
        <fullName evidence="2">Uncharacterized protein</fullName>
    </submittedName>
</protein>
<reference evidence="2 3" key="1">
    <citation type="journal article" date="2010" name="Science">
        <title>Genomic comparison of the ants Camponotus floridanus and Harpegnathos saltator.</title>
        <authorList>
            <person name="Bonasio R."/>
            <person name="Zhang G."/>
            <person name="Ye C."/>
            <person name="Mutti N.S."/>
            <person name="Fang X."/>
            <person name="Qin N."/>
            <person name="Donahue G."/>
            <person name="Yang P."/>
            <person name="Li Q."/>
            <person name="Li C."/>
            <person name="Zhang P."/>
            <person name="Huang Z."/>
            <person name="Berger S.L."/>
            <person name="Reinberg D."/>
            <person name="Wang J."/>
            <person name="Liebig J."/>
        </authorList>
    </citation>
    <scope>NUCLEOTIDE SEQUENCE [LARGE SCALE GENOMIC DNA]</scope>
    <source>
        <strain evidence="2 3">R22 G/1</strain>
    </source>
</reference>
<sequence>MSKRQNVIATLYVPTEPVYQSSETLYTVDNRFFYVVNFFNGVQIISDNWVIVGETLAYWSKAKSDKEYDTLVYTRSFIKDDWTLEPIKTILYKTDSFSNAKMKLKKAEYQSDVDLPYNTDDRKKQRRDNAKIQFSDKGDSEEELIRNKES</sequence>
<feature type="region of interest" description="Disordered" evidence="1">
    <location>
        <begin position="115"/>
        <end position="150"/>
    </location>
</feature>
<accession>E2BC46</accession>
<dbReference type="InParanoid" id="E2BC46"/>
<evidence type="ECO:0000313" key="3">
    <source>
        <dbReference type="Proteomes" id="UP000008237"/>
    </source>
</evidence>
<dbReference type="AlphaFoldDB" id="E2BC46"/>
<dbReference type="EMBL" id="GL447255">
    <property type="protein sequence ID" value="EFN86722.1"/>
    <property type="molecule type" value="Genomic_DNA"/>
</dbReference>
<feature type="compositionally biased region" description="Basic and acidic residues" evidence="1">
    <location>
        <begin position="119"/>
        <end position="150"/>
    </location>
</feature>